<organism evidence="13 14">
    <name type="scientific">Trichlorobacter thiogenes</name>
    <dbReference type="NCBI Taxonomy" id="115783"/>
    <lineage>
        <taxon>Bacteria</taxon>
        <taxon>Pseudomonadati</taxon>
        <taxon>Thermodesulfobacteriota</taxon>
        <taxon>Desulfuromonadia</taxon>
        <taxon>Geobacterales</taxon>
        <taxon>Geobacteraceae</taxon>
        <taxon>Trichlorobacter</taxon>
    </lineage>
</organism>
<dbReference type="SMART" id="SM00987">
    <property type="entry name" value="UreE_C"/>
    <property type="match status" value="1"/>
</dbReference>
<comment type="catalytic activity">
    <reaction evidence="1">
        <text>Hydrolyzes single-stranded DNA or mismatched double-stranded DNA and polynucleotides, releasing free uracil.</text>
        <dbReference type="EC" id="3.2.2.27"/>
    </reaction>
</comment>
<dbReference type="SUPFAM" id="SSF52141">
    <property type="entry name" value="Uracil-DNA glycosylase-like"/>
    <property type="match status" value="1"/>
</dbReference>
<evidence type="ECO:0000313" key="13">
    <source>
        <dbReference type="EMBL" id="SJZ34193.1"/>
    </source>
</evidence>
<protein>
    <recommendedName>
        <fullName evidence="4">Type-4 uracil-DNA glycosylase</fullName>
        <ecNumber evidence="3">3.2.2.27</ecNumber>
    </recommendedName>
</protein>
<keyword evidence="11" id="KW-0234">DNA repair</keyword>
<keyword evidence="6" id="KW-0479">Metal-binding</keyword>
<dbReference type="GO" id="GO:0051539">
    <property type="term" value="F:4 iron, 4 sulfur cluster binding"/>
    <property type="evidence" value="ECO:0007669"/>
    <property type="project" value="UniProtKB-KW"/>
</dbReference>
<dbReference type="GO" id="GO:0046872">
    <property type="term" value="F:metal ion binding"/>
    <property type="evidence" value="ECO:0007669"/>
    <property type="project" value="UniProtKB-KW"/>
</dbReference>
<dbReference type="InterPro" id="IPR051536">
    <property type="entry name" value="UDG_Type-4/5"/>
</dbReference>
<dbReference type="CDD" id="cd10030">
    <property type="entry name" value="UDG-F4_TTUDGA_SPO1dp_like"/>
    <property type="match status" value="1"/>
</dbReference>
<evidence type="ECO:0000259" key="12">
    <source>
        <dbReference type="SMART" id="SM00986"/>
    </source>
</evidence>
<feature type="domain" description="Uracil-DNA glycosylase-like" evidence="12">
    <location>
        <begin position="84"/>
        <end position="233"/>
    </location>
</feature>
<dbReference type="EMBL" id="FUWR01000001">
    <property type="protein sequence ID" value="SJZ34193.1"/>
    <property type="molecule type" value="Genomic_DNA"/>
</dbReference>
<keyword evidence="14" id="KW-1185">Reference proteome</keyword>
<evidence type="ECO:0000256" key="7">
    <source>
        <dbReference type="ARBA" id="ARBA00022763"/>
    </source>
</evidence>
<accession>A0A1T4JVK9</accession>
<dbReference type="InterPro" id="IPR005273">
    <property type="entry name" value="Ura-DNA_glyco_family4"/>
</dbReference>
<comment type="similarity">
    <text evidence="2">Belongs to the uracil-DNA glycosylase (UDG) superfamily. Type 4 (UDGa) family.</text>
</comment>
<keyword evidence="5" id="KW-0004">4Fe-4S</keyword>
<dbReference type="GO" id="GO:0006281">
    <property type="term" value="P:DNA repair"/>
    <property type="evidence" value="ECO:0007669"/>
    <property type="project" value="UniProtKB-KW"/>
</dbReference>
<dbReference type="GO" id="GO:0004844">
    <property type="term" value="F:uracil DNA N-glycosylase activity"/>
    <property type="evidence" value="ECO:0007669"/>
    <property type="project" value="UniProtKB-EC"/>
</dbReference>
<dbReference type="STRING" id="115783.SAMN02745119_00101"/>
<keyword evidence="7" id="KW-0227">DNA damage</keyword>
<proteinExistence type="inferred from homology"/>
<dbReference type="InterPro" id="IPR005122">
    <property type="entry name" value="Uracil-DNA_glycosylase-like"/>
</dbReference>
<sequence>MNRLHPQTMYASVREYLQELEESGVDGLPLETVQQAELPGDREPLRQQPAQVPAARPQTLAELCQRIGDCQRCDLCHGRTNLVFGAGYEKARLVFVGEAPGADEDRQGQPFVGEAGQVLTRLIEAMGLKRAQVYICNVLKCRPPANRNPHKDEIATCSPFLTQQLQIIKPEVIVALGTFAAQTLLNSKEPISRMRGQFHSWHGIPVMPTFHPSFLLHNKENKQHYWDVWSDMEQVLHKLKLPVPEKKKKA</sequence>
<dbReference type="InterPro" id="IPR036895">
    <property type="entry name" value="Uracil-DNA_glycosylase-like_sf"/>
</dbReference>
<evidence type="ECO:0000256" key="1">
    <source>
        <dbReference type="ARBA" id="ARBA00001400"/>
    </source>
</evidence>
<evidence type="ECO:0000256" key="11">
    <source>
        <dbReference type="ARBA" id="ARBA00023204"/>
    </source>
</evidence>
<keyword evidence="8" id="KW-0378">Hydrolase</keyword>
<dbReference type="PANTHER" id="PTHR33693">
    <property type="entry name" value="TYPE-5 URACIL-DNA GLYCOSYLASE"/>
    <property type="match status" value="1"/>
</dbReference>
<gene>
    <name evidence="13" type="ORF">SAMN02745119_00101</name>
</gene>
<dbReference type="NCBIfam" id="TIGR00758">
    <property type="entry name" value="UDG_fam4"/>
    <property type="match status" value="1"/>
</dbReference>
<reference evidence="14" key="1">
    <citation type="submission" date="2017-02" db="EMBL/GenBank/DDBJ databases">
        <authorList>
            <person name="Varghese N."/>
            <person name="Submissions S."/>
        </authorList>
    </citation>
    <scope>NUCLEOTIDE SEQUENCE [LARGE SCALE GENOMIC DNA]</scope>
    <source>
        <strain evidence="14">ATCC BAA-34</strain>
    </source>
</reference>
<keyword evidence="10" id="KW-0411">Iron-sulfur</keyword>
<evidence type="ECO:0000256" key="2">
    <source>
        <dbReference type="ARBA" id="ARBA00006521"/>
    </source>
</evidence>
<name>A0A1T4JVK9_9BACT</name>
<evidence type="ECO:0000256" key="5">
    <source>
        <dbReference type="ARBA" id="ARBA00022485"/>
    </source>
</evidence>
<dbReference type="SMART" id="SM00986">
    <property type="entry name" value="UDG"/>
    <property type="match status" value="1"/>
</dbReference>
<dbReference type="Pfam" id="PF03167">
    <property type="entry name" value="UDG"/>
    <property type="match status" value="1"/>
</dbReference>
<evidence type="ECO:0000313" key="14">
    <source>
        <dbReference type="Proteomes" id="UP000190102"/>
    </source>
</evidence>
<evidence type="ECO:0000256" key="3">
    <source>
        <dbReference type="ARBA" id="ARBA00012030"/>
    </source>
</evidence>
<evidence type="ECO:0000256" key="9">
    <source>
        <dbReference type="ARBA" id="ARBA00023004"/>
    </source>
</evidence>
<evidence type="ECO:0000256" key="8">
    <source>
        <dbReference type="ARBA" id="ARBA00022801"/>
    </source>
</evidence>
<dbReference type="Proteomes" id="UP000190102">
    <property type="component" value="Unassembled WGS sequence"/>
</dbReference>
<dbReference type="Gene3D" id="3.40.470.10">
    <property type="entry name" value="Uracil-DNA glycosylase-like domain"/>
    <property type="match status" value="1"/>
</dbReference>
<dbReference type="AlphaFoldDB" id="A0A1T4JVK9"/>
<dbReference type="EC" id="3.2.2.27" evidence="3"/>
<evidence type="ECO:0000256" key="4">
    <source>
        <dbReference type="ARBA" id="ARBA00019403"/>
    </source>
</evidence>
<evidence type="ECO:0000256" key="10">
    <source>
        <dbReference type="ARBA" id="ARBA00023014"/>
    </source>
</evidence>
<dbReference type="OrthoDB" id="5290748at2"/>
<keyword evidence="9" id="KW-0408">Iron</keyword>
<evidence type="ECO:0000256" key="6">
    <source>
        <dbReference type="ARBA" id="ARBA00022723"/>
    </source>
</evidence>
<dbReference type="RefSeq" id="WP_078788420.1">
    <property type="nucleotide sequence ID" value="NZ_FUWR01000001.1"/>
</dbReference>
<dbReference type="PANTHER" id="PTHR33693:SF1">
    <property type="entry name" value="TYPE-4 URACIL-DNA GLYCOSYLASE"/>
    <property type="match status" value="1"/>
</dbReference>